<dbReference type="Pfam" id="PF00595">
    <property type="entry name" value="PDZ"/>
    <property type="match status" value="1"/>
</dbReference>
<dbReference type="Gene3D" id="2.40.10.120">
    <property type="match status" value="1"/>
</dbReference>
<name>A0A150WMP1_BDEBC</name>
<keyword evidence="8" id="KW-0378">Hydrolase</keyword>
<dbReference type="EMBL" id="LUKE01000001">
    <property type="protein sequence ID" value="KYG65680.1"/>
    <property type="molecule type" value="Genomic_DNA"/>
</dbReference>
<evidence type="ECO:0000256" key="5">
    <source>
        <dbReference type="ARBA" id="ARBA00013958"/>
    </source>
</evidence>
<evidence type="ECO:0000256" key="7">
    <source>
        <dbReference type="ARBA" id="ARBA00022764"/>
    </source>
</evidence>
<keyword evidence="7" id="KW-0574">Periplasm</keyword>
<dbReference type="PROSITE" id="PS50106">
    <property type="entry name" value="PDZ"/>
    <property type="match status" value="1"/>
</dbReference>
<dbReference type="PRINTS" id="PR00834">
    <property type="entry name" value="PROTEASES2C"/>
</dbReference>
<evidence type="ECO:0000256" key="9">
    <source>
        <dbReference type="ARBA" id="ARBA00023016"/>
    </source>
</evidence>
<evidence type="ECO:0000256" key="1">
    <source>
        <dbReference type="ARBA" id="ARBA00001772"/>
    </source>
</evidence>
<gene>
    <name evidence="13" type="ORF">AZI86_00980</name>
</gene>
<evidence type="ECO:0000256" key="10">
    <source>
        <dbReference type="ARBA" id="ARBA00032850"/>
    </source>
</evidence>
<comment type="caution">
    <text evidence="13">The sequence shown here is derived from an EMBL/GenBank/DDBJ whole genome shotgun (WGS) entry which is preliminary data.</text>
</comment>
<reference evidence="13 14" key="1">
    <citation type="submission" date="2016-03" db="EMBL/GenBank/DDBJ databases">
        <authorList>
            <person name="Ploux O."/>
        </authorList>
    </citation>
    <scope>NUCLEOTIDE SEQUENCE [LARGE SCALE GENOMIC DNA]</scope>
    <source>
        <strain evidence="13 14">R0</strain>
    </source>
</reference>
<keyword evidence="14" id="KW-1185">Reference proteome</keyword>
<dbReference type="PANTHER" id="PTHR22939:SF130">
    <property type="entry name" value="PERIPLASMIC SERINE ENDOPROTEASE DEGP-LIKE-RELATED"/>
    <property type="match status" value="1"/>
</dbReference>
<organism evidence="13 14">
    <name type="scientific">Bdellovibrio bacteriovorus</name>
    <dbReference type="NCBI Taxonomy" id="959"/>
    <lineage>
        <taxon>Bacteria</taxon>
        <taxon>Pseudomonadati</taxon>
        <taxon>Bdellovibrionota</taxon>
        <taxon>Bdellovibrionia</taxon>
        <taxon>Bdellovibrionales</taxon>
        <taxon>Pseudobdellovibrionaceae</taxon>
        <taxon>Bdellovibrio</taxon>
    </lineage>
</organism>
<sequence length="478" mass="51192">MKKMLCLTMSLVLAAPFSFGQTKPLPQDPPKMNLSAPLPANLFVELAKAINPAVVNISTSAIPKNVRGMRDPMLDMLEQLYGLRMGPQGQQMPQQQQRPQQVGLGTGFIIREDGLIITNNHVIAGADQINVQLSEDSKDAYEATLVGSDERTDIALIKITPKSKLPVAVLGSSASLEVGDWVAAFGNPFGHGHSMSKGIISSKSRNITEINKIPLLQTDASINPGNSGGPLVNTKGQVIGVNSAIDARAQGIGFAIPIDEVKAILPILESKGRIARGYIGAVLGDLDPEAAEYLGMGDVKGAVITNMDPKGPAYKGGAKVYDIVTEFNGKTIRNSLDLMDAVADAPIGKPAKAVVLRNNKSVSMNWTIAERTEDKKIAPVAKKTYSGQKAPFDLGFTIVDPNADLRKDWGFPDDMNQPVVIETARGGFASKAGLRVGDVILDVNKRPVENSKDVLKHLKKSGNTLRIARNTRIQIINL</sequence>
<evidence type="ECO:0000256" key="4">
    <source>
        <dbReference type="ARBA" id="ARBA00013035"/>
    </source>
</evidence>
<dbReference type="OrthoDB" id="5288180at2"/>
<dbReference type="GO" id="GO:0006508">
    <property type="term" value="P:proteolysis"/>
    <property type="evidence" value="ECO:0007669"/>
    <property type="project" value="UniProtKB-KW"/>
</dbReference>
<proteinExistence type="inferred from homology"/>
<dbReference type="InterPro" id="IPR009003">
    <property type="entry name" value="Peptidase_S1_PA"/>
</dbReference>
<dbReference type="InterPro" id="IPR001940">
    <property type="entry name" value="Peptidase_S1C"/>
</dbReference>
<dbReference type="SMART" id="SM00228">
    <property type="entry name" value="PDZ"/>
    <property type="match status" value="2"/>
</dbReference>
<dbReference type="Pfam" id="PF13180">
    <property type="entry name" value="PDZ_2"/>
    <property type="match status" value="1"/>
</dbReference>
<keyword evidence="9" id="KW-0346">Stress response</keyword>
<dbReference type="EC" id="3.4.21.107" evidence="4"/>
<dbReference type="Gene3D" id="2.30.42.10">
    <property type="match status" value="2"/>
</dbReference>
<dbReference type="Proteomes" id="UP000075320">
    <property type="component" value="Unassembled WGS sequence"/>
</dbReference>
<dbReference type="PANTHER" id="PTHR22939">
    <property type="entry name" value="SERINE PROTEASE FAMILY S1C HTRA-RELATED"/>
    <property type="match status" value="1"/>
</dbReference>
<dbReference type="InterPro" id="IPR001478">
    <property type="entry name" value="PDZ"/>
</dbReference>
<dbReference type="RefSeq" id="WP_061833224.1">
    <property type="nucleotide sequence ID" value="NZ_LUKE01000001.1"/>
</dbReference>
<dbReference type="AlphaFoldDB" id="A0A150WMP1"/>
<dbReference type="SUPFAM" id="SSF50494">
    <property type="entry name" value="Trypsin-like serine proteases"/>
    <property type="match status" value="1"/>
</dbReference>
<evidence type="ECO:0000256" key="2">
    <source>
        <dbReference type="ARBA" id="ARBA00004418"/>
    </source>
</evidence>
<protein>
    <recommendedName>
        <fullName evidence="5">Probable periplasmic serine endoprotease DegP-like</fullName>
        <ecNumber evidence="4">3.4.21.107</ecNumber>
    </recommendedName>
    <alternativeName>
        <fullName evidence="10">Protease Do</fullName>
    </alternativeName>
</protein>
<dbReference type="InterPro" id="IPR036034">
    <property type="entry name" value="PDZ_sf"/>
</dbReference>
<comment type="subcellular location">
    <subcellularLocation>
        <location evidence="2">Periplasm</location>
    </subcellularLocation>
</comment>
<evidence type="ECO:0000313" key="13">
    <source>
        <dbReference type="EMBL" id="KYG65680.1"/>
    </source>
</evidence>
<feature type="chain" id="PRO_5007573279" description="Probable periplasmic serine endoprotease DegP-like" evidence="11">
    <location>
        <begin position="21"/>
        <end position="478"/>
    </location>
</feature>
<evidence type="ECO:0000313" key="14">
    <source>
        <dbReference type="Proteomes" id="UP000075320"/>
    </source>
</evidence>
<comment type="catalytic activity">
    <reaction evidence="1">
        <text>Acts on substrates that are at least partially unfolded. The cleavage site P1 residue is normally between a pair of hydrophobic residues, such as Val-|-Val.</text>
        <dbReference type="EC" id="3.4.21.107"/>
    </reaction>
</comment>
<evidence type="ECO:0000259" key="12">
    <source>
        <dbReference type="PROSITE" id="PS50106"/>
    </source>
</evidence>
<evidence type="ECO:0000256" key="8">
    <source>
        <dbReference type="ARBA" id="ARBA00022801"/>
    </source>
</evidence>
<keyword evidence="6 13" id="KW-0645">Protease</keyword>
<dbReference type="SUPFAM" id="SSF50156">
    <property type="entry name" value="PDZ domain-like"/>
    <property type="match status" value="2"/>
</dbReference>
<evidence type="ECO:0000256" key="3">
    <source>
        <dbReference type="ARBA" id="ARBA00010541"/>
    </source>
</evidence>
<keyword evidence="11" id="KW-0732">Signal</keyword>
<feature type="signal peptide" evidence="11">
    <location>
        <begin position="1"/>
        <end position="20"/>
    </location>
</feature>
<evidence type="ECO:0000256" key="11">
    <source>
        <dbReference type="SAM" id="SignalP"/>
    </source>
</evidence>
<dbReference type="Pfam" id="PF13365">
    <property type="entry name" value="Trypsin_2"/>
    <property type="match status" value="1"/>
</dbReference>
<evidence type="ECO:0000256" key="6">
    <source>
        <dbReference type="ARBA" id="ARBA00022670"/>
    </source>
</evidence>
<comment type="similarity">
    <text evidence="3">Belongs to the peptidase S1C family.</text>
</comment>
<accession>A0A150WMP1</accession>
<dbReference type="GO" id="GO:0004252">
    <property type="term" value="F:serine-type endopeptidase activity"/>
    <property type="evidence" value="ECO:0007669"/>
    <property type="project" value="InterPro"/>
</dbReference>
<feature type="domain" description="PDZ" evidence="12">
    <location>
        <begin position="377"/>
        <end position="467"/>
    </location>
</feature>